<evidence type="ECO:0000256" key="2">
    <source>
        <dbReference type="ARBA" id="ARBA00006464"/>
    </source>
</evidence>
<evidence type="ECO:0000256" key="7">
    <source>
        <dbReference type="SAM" id="Phobius"/>
    </source>
</evidence>
<dbReference type="PANTHER" id="PTHR30576">
    <property type="entry name" value="COLANIC BIOSYNTHESIS UDP-GLUCOSE LIPID CARRIER TRANSFERASE"/>
    <property type="match status" value="1"/>
</dbReference>
<keyword evidence="4 7" id="KW-0812">Transmembrane</keyword>
<keyword evidence="6 7" id="KW-0472">Membrane</keyword>
<protein>
    <submittedName>
        <fullName evidence="9">Putative colanic acid biosysnthesis UDP-glucose lipid carrier transferase</fullName>
    </submittedName>
</protein>
<dbReference type="OrthoDB" id="9808602at2"/>
<proteinExistence type="inferred from homology"/>
<feature type="transmembrane region" description="Helical" evidence="7">
    <location>
        <begin position="111"/>
        <end position="132"/>
    </location>
</feature>
<feature type="domain" description="Bacterial sugar transferase" evidence="8">
    <location>
        <begin position="275"/>
        <end position="459"/>
    </location>
</feature>
<dbReference type="STRING" id="271157.SAMN05444396_10663"/>
<dbReference type="GO" id="GO:0016020">
    <property type="term" value="C:membrane"/>
    <property type="evidence" value="ECO:0007669"/>
    <property type="project" value="UniProtKB-SubCell"/>
</dbReference>
<accession>A0A1M5I1W0</accession>
<keyword evidence="3 9" id="KW-0808">Transferase</keyword>
<evidence type="ECO:0000256" key="6">
    <source>
        <dbReference type="ARBA" id="ARBA00023136"/>
    </source>
</evidence>
<comment type="similarity">
    <text evidence="2">Belongs to the bacterial sugar transferase family.</text>
</comment>
<name>A0A1M5I1W0_9FLAO</name>
<evidence type="ECO:0000256" key="3">
    <source>
        <dbReference type="ARBA" id="ARBA00022679"/>
    </source>
</evidence>
<evidence type="ECO:0000313" key="10">
    <source>
        <dbReference type="Proteomes" id="UP000184036"/>
    </source>
</evidence>
<dbReference type="GO" id="GO:0016780">
    <property type="term" value="F:phosphotransferase activity, for other substituted phosphate groups"/>
    <property type="evidence" value="ECO:0007669"/>
    <property type="project" value="TreeGrafter"/>
</dbReference>
<comment type="subcellular location">
    <subcellularLocation>
        <location evidence="1">Membrane</location>
        <topology evidence="1">Multi-pass membrane protein</topology>
    </subcellularLocation>
</comment>
<dbReference type="RefSeq" id="WP_159430944.1">
    <property type="nucleotide sequence ID" value="NZ_FQWE01000006.1"/>
</dbReference>
<feature type="transmembrane region" description="Helical" evidence="7">
    <location>
        <begin position="280"/>
        <end position="302"/>
    </location>
</feature>
<dbReference type="Pfam" id="PF02397">
    <property type="entry name" value="Bac_transf"/>
    <property type="match status" value="1"/>
</dbReference>
<dbReference type="EMBL" id="FQWE01000006">
    <property type="protein sequence ID" value="SHG21999.1"/>
    <property type="molecule type" value="Genomic_DNA"/>
</dbReference>
<dbReference type="Proteomes" id="UP000184036">
    <property type="component" value="Unassembled WGS sequence"/>
</dbReference>
<gene>
    <name evidence="9" type="ORF">SAMN05444396_10663</name>
</gene>
<dbReference type="InterPro" id="IPR017475">
    <property type="entry name" value="EPS_sugar_tfrase"/>
</dbReference>
<dbReference type="PANTHER" id="PTHR30576:SF0">
    <property type="entry name" value="UNDECAPRENYL-PHOSPHATE N-ACETYLGALACTOSAMINYL 1-PHOSPHATE TRANSFERASE-RELATED"/>
    <property type="match status" value="1"/>
</dbReference>
<feature type="transmembrane region" description="Helical" evidence="7">
    <location>
        <begin position="7"/>
        <end position="31"/>
    </location>
</feature>
<sequence length="466" mass="54484">MRNRHKLTFIFCCAIADMVAMVLGTVIFLNLTNEVTNSWNSLILDKLIAIAVLSWLFSVTYFKLYRVDVLFSLEDFFRNSWRSFFTQRILWHSYIFIFHDDLTSRFGSKANLFSLSFLLVYFLLSRVLFTFFREKSKGSFFKPYRVAIWGFNKTSIELASHLESNSFFIDFVGILDENSKENYINKHEFNTGLSEAIENANLSNINELYIVSNPELIEDLNHFFLLGDKHCMRLKFVPDFSLISKRNFNSSHLNNFHVINPRYEPLQNAYNRLIKRVFDVVFSSLVLILIMSWLYPVIAYFIKKQSKGPVLFKQLRTGIKNDSFYCYKFRSMYINNNDEGEQAKKEDARVTPIGKFLRRTSLDEMPQFMNVLMGDMSVVGPRPHMIKHTLDYICHIDNFMVRHLVKPGITGLAQVSGLRGETKKVSDMKRRVSTDIQYVQSWSIIKDLKICFLTIIVTIKGDENAF</sequence>
<dbReference type="InterPro" id="IPR003362">
    <property type="entry name" value="Bact_transf"/>
</dbReference>
<dbReference type="AlphaFoldDB" id="A0A1M5I1W0"/>
<reference evidence="10" key="1">
    <citation type="submission" date="2016-11" db="EMBL/GenBank/DDBJ databases">
        <authorList>
            <person name="Varghese N."/>
            <person name="Submissions S."/>
        </authorList>
    </citation>
    <scope>NUCLEOTIDE SEQUENCE [LARGE SCALE GENOMIC DNA]</scope>
    <source>
        <strain evidence="10">DSM 19741</strain>
    </source>
</reference>
<keyword evidence="5 7" id="KW-1133">Transmembrane helix</keyword>
<evidence type="ECO:0000256" key="4">
    <source>
        <dbReference type="ARBA" id="ARBA00022692"/>
    </source>
</evidence>
<keyword evidence="10" id="KW-1185">Reference proteome</keyword>
<dbReference type="NCBIfam" id="TIGR03025">
    <property type="entry name" value="EPS_sugtrans"/>
    <property type="match status" value="1"/>
</dbReference>
<organism evidence="9 10">
    <name type="scientific">Flavobacterium segetis</name>
    <dbReference type="NCBI Taxonomy" id="271157"/>
    <lineage>
        <taxon>Bacteria</taxon>
        <taxon>Pseudomonadati</taxon>
        <taxon>Bacteroidota</taxon>
        <taxon>Flavobacteriia</taxon>
        <taxon>Flavobacteriales</taxon>
        <taxon>Flavobacteriaceae</taxon>
        <taxon>Flavobacterium</taxon>
    </lineage>
</organism>
<evidence type="ECO:0000259" key="8">
    <source>
        <dbReference type="Pfam" id="PF02397"/>
    </source>
</evidence>
<evidence type="ECO:0000256" key="1">
    <source>
        <dbReference type="ARBA" id="ARBA00004141"/>
    </source>
</evidence>
<evidence type="ECO:0000256" key="5">
    <source>
        <dbReference type="ARBA" id="ARBA00022989"/>
    </source>
</evidence>
<evidence type="ECO:0000313" key="9">
    <source>
        <dbReference type="EMBL" id="SHG21999.1"/>
    </source>
</evidence>